<organism evidence="2 3">
    <name type="scientific">Hibiscus sabdariffa</name>
    <name type="common">roselle</name>
    <dbReference type="NCBI Taxonomy" id="183260"/>
    <lineage>
        <taxon>Eukaryota</taxon>
        <taxon>Viridiplantae</taxon>
        <taxon>Streptophyta</taxon>
        <taxon>Embryophyta</taxon>
        <taxon>Tracheophyta</taxon>
        <taxon>Spermatophyta</taxon>
        <taxon>Magnoliopsida</taxon>
        <taxon>eudicotyledons</taxon>
        <taxon>Gunneridae</taxon>
        <taxon>Pentapetalae</taxon>
        <taxon>rosids</taxon>
        <taxon>malvids</taxon>
        <taxon>Malvales</taxon>
        <taxon>Malvaceae</taxon>
        <taxon>Malvoideae</taxon>
        <taxon>Hibiscus</taxon>
    </lineage>
</organism>
<reference evidence="2 3" key="1">
    <citation type="journal article" date="2024" name="G3 (Bethesda)">
        <title>Genome assembly of Hibiscus sabdariffa L. provides insights into metabolisms of medicinal natural products.</title>
        <authorList>
            <person name="Kim T."/>
        </authorList>
    </citation>
    <scope>NUCLEOTIDE SEQUENCE [LARGE SCALE GENOMIC DNA]</scope>
    <source>
        <strain evidence="2">TK-2024</strain>
        <tissue evidence="2">Old leaves</tissue>
    </source>
</reference>
<feature type="transmembrane region" description="Helical" evidence="1">
    <location>
        <begin position="213"/>
        <end position="239"/>
    </location>
</feature>
<keyword evidence="1" id="KW-0472">Membrane</keyword>
<feature type="transmembrane region" description="Helical" evidence="1">
    <location>
        <begin position="302"/>
        <end position="330"/>
    </location>
</feature>
<keyword evidence="1" id="KW-1133">Transmembrane helix</keyword>
<dbReference type="Proteomes" id="UP001472677">
    <property type="component" value="Unassembled WGS sequence"/>
</dbReference>
<sequence length="369" mass="42041">MLKLALFLRYNRGSLIFLSSPLPFSYHLSVAFFSATQSNMDKEQEEMQFVGCFGIFDESYKTIFAWRKIFSNITLSLILPLSFIYLVHMEVSNLFFRTIIYDEIELHRTPSGTLKYDKLSDLISDEWAYFWLFKAAYFTLYFIFSLLSTAAVVYTTACIYTDRELTFNDVISVVPKVWKRLMVTFLCIFVVMFFYHVWAVLFVFAISMGGSDLGLAAFIIFALAYLVGLLYLTAIWHLASVISVLEETYGFNAIVKGKKLIMGNVLVAVVIFLILGTAAAALQFAFQRLVMQGSNSGMGGRVVYAVLCLFLHSTLTLLGLVIQTVIYFVCKSYHHENIDKSVLSDHLEAYLGEYVPLMAKDVQLEQFHV</sequence>
<evidence type="ECO:0000313" key="2">
    <source>
        <dbReference type="EMBL" id="KAK8553769.1"/>
    </source>
</evidence>
<protein>
    <submittedName>
        <fullName evidence="2">Uncharacterized protein</fullName>
    </submittedName>
</protein>
<gene>
    <name evidence="2" type="ORF">V6N12_030752</name>
</gene>
<evidence type="ECO:0000256" key="1">
    <source>
        <dbReference type="SAM" id="Phobius"/>
    </source>
</evidence>
<proteinExistence type="predicted"/>
<dbReference type="PANTHER" id="PTHR33133">
    <property type="entry name" value="OS08G0107100 PROTEIN-RELATED"/>
    <property type="match status" value="1"/>
</dbReference>
<feature type="transmembrane region" description="Helical" evidence="1">
    <location>
        <begin position="69"/>
        <end position="87"/>
    </location>
</feature>
<dbReference type="EMBL" id="JBBPBM010000019">
    <property type="protein sequence ID" value="KAK8553769.1"/>
    <property type="molecule type" value="Genomic_DNA"/>
</dbReference>
<evidence type="ECO:0000313" key="3">
    <source>
        <dbReference type="Proteomes" id="UP001472677"/>
    </source>
</evidence>
<feature type="transmembrane region" description="Helical" evidence="1">
    <location>
        <begin position="135"/>
        <end position="160"/>
    </location>
</feature>
<keyword evidence="3" id="KW-1185">Reference proteome</keyword>
<accession>A0ABR2E6Z1</accession>
<feature type="transmembrane region" description="Helical" evidence="1">
    <location>
        <begin position="260"/>
        <end position="282"/>
    </location>
</feature>
<name>A0ABR2E6Z1_9ROSI</name>
<feature type="transmembrane region" description="Helical" evidence="1">
    <location>
        <begin position="181"/>
        <end position="207"/>
    </location>
</feature>
<keyword evidence="1" id="KW-0812">Transmembrane</keyword>
<dbReference type="PANTHER" id="PTHR33133:SF51">
    <property type="entry name" value="THH1_TOM1_TOM3 DOMAIN-CONTAINING PROTEIN"/>
    <property type="match status" value="1"/>
</dbReference>
<comment type="caution">
    <text evidence="2">The sequence shown here is derived from an EMBL/GenBank/DDBJ whole genome shotgun (WGS) entry which is preliminary data.</text>
</comment>